<dbReference type="AlphaFoldDB" id="A0A0F9IQW5"/>
<protein>
    <submittedName>
        <fullName evidence="1">Uncharacterized protein</fullName>
    </submittedName>
</protein>
<sequence>MLLEFNEALDIRAHFRANKRLNDVCGAIALWFQRL</sequence>
<gene>
    <name evidence="1" type="ORF">LCGC14_1626600</name>
</gene>
<organism evidence="1">
    <name type="scientific">marine sediment metagenome</name>
    <dbReference type="NCBI Taxonomy" id="412755"/>
    <lineage>
        <taxon>unclassified sequences</taxon>
        <taxon>metagenomes</taxon>
        <taxon>ecological metagenomes</taxon>
    </lineage>
</organism>
<reference evidence="1" key="1">
    <citation type="journal article" date="2015" name="Nature">
        <title>Complex archaea that bridge the gap between prokaryotes and eukaryotes.</title>
        <authorList>
            <person name="Spang A."/>
            <person name="Saw J.H."/>
            <person name="Jorgensen S.L."/>
            <person name="Zaremba-Niedzwiedzka K."/>
            <person name="Martijn J."/>
            <person name="Lind A.E."/>
            <person name="van Eijk R."/>
            <person name="Schleper C."/>
            <person name="Guy L."/>
            <person name="Ettema T.J."/>
        </authorList>
    </citation>
    <scope>NUCLEOTIDE SEQUENCE</scope>
</reference>
<comment type="caution">
    <text evidence="1">The sequence shown here is derived from an EMBL/GenBank/DDBJ whole genome shotgun (WGS) entry which is preliminary data.</text>
</comment>
<name>A0A0F9IQW5_9ZZZZ</name>
<proteinExistence type="predicted"/>
<evidence type="ECO:0000313" key="1">
    <source>
        <dbReference type="EMBL" id="KKM22314.1"/>
    </source>
</evidence>
<dbReference type="EMBL" id="LAZR01013362">
    <property type="protein sequence ID" value="KKM22314.1"/>
    <property type="molecule type" value="Genomic_DNA"/>
</dbReference>
<accession>A0A0F9IQW5</accession>